<evidence type="ECO:0000256" key="2">
    <source>
        <dbReference type="ARBA" id="ARBA00022603"/>
    </source>
</evidence>
<comment type="catalytic activity">
    <reaction evidence="9">
        <text>N-terminal L-prolyl-L-prolyl-L-lysyl-[protein] + 2 S-adenosyl-L-methionine = N-terminal N,N-dimethyl-L-prolyl-L-prolyl-L-lysyl-[protein] + 2 S-adenosyl-L-homocysteine + 2 H(+)</text>
        <dbReference type="Rhea" id="RHEA:54736"/>
        <dbReference type="Rhea" id="RHEA-COMP:13787"/>
        <dbReference type="Rhea" id="RHEA-COMP:13974"/>
        <dbReference type="ChEBI" id="CHEBI:15378"/>
        <dbReference type="ChEBI" id="CHEBI:57856"/>
        <dbReference type="ChEBI" id="CHEBI:59789"/>
        <dbReference type="ChEBI" id="CHEBI:138059"/>
        <dbReference type="ChEBI" id="CHEBI:138318"/>
        <dbReference type="EC" id="2.1.1.244"/>
    </reaction>
</comment>
<dbReference type="Proteomes" id="UP001234989">
    <property type="component" value="Chromosome 2"/>
</dbReference>
<accession>A0AAF0TI93</accession>
<dbReference type="EMBL" id="CP133613">
    <property type="protein sequence ID" value="WMV14110.1"/>
    <property type="molecule type" value="Genomic_DNA"/>
</dbReference>
<evidence type="ECO:0000256" key="7">
    <source>
        <dbReference type="ARBA" id="ARBA00043129"/>
    </source>
</evidence>
<proteinExistence type="inferred from homology"/>
<keyword evidence="12" id="KW-1185">Reference proteome</keyword>
<evidence type="ECO:0000313" key="11">
    <source>
        <dbReference type="EMBL" id="WMV14110.1"/>
    </source>
</evidence>
<dbReference type="GO" id="GO:0005737">
    <property type="term" value="C:cytoplasm"/>
    <property type="evidence" value="ECO:0007669"/>
    <property type="project" value="TreeGrafter"/>
</dbReference>
<reference evidence="11" key="1">
    <citation type="submission" date="2023-08" db="EMBL/GenBank/DDBJ databases">
        <title>A de novo genome assembly of Solanum verrucosum Schlechtendal, a Mexican diploid species geographically isolated from the other diploid A-genome species in potato relatives.</title>
        <authorList>
            <person name="Hosaka K."/>
        </authorList>
    </citation>
    <scope>NUCLEOTIDE SEQUENCE</scope>
    <source>
        <tissue evidence="11">Young leaves</tissue>
    </source>
</reference>
<evidence type="ECO:0000313" key="12">
    <source>
        <dbReference type="Proteomes" id="UP001234989"/>
    </source>
</evidence>
<evidence type="ECO:0000256" key="3">
    <source>
        <dbReference type="ARBA" id="ARBA00022679"/>
    </source>
</evidence>
<dbReference type="SUPFAM" id="SSF53335">
    <property type="entry name" value="S-adenosyl-L-methionine-dependent methyltransferases"/>
    <property type="match status" value="1"/>
</dbReference>
<dbReference type="Gene3D" id="3.40.50.150">
    <property type="entry name" value="Vaccinia Virus protein VP39"/>
    <property type="match status" value="1"/>
</dbReference>
<gene>
    <name evidence="11" type="ORF">MTR67_007495</name>
</gene>
<dbReference type="AlphaFoldDB" id="A0AAF0TI93"/>
<evidence type="ECO:0000256" key="4">
    <source>
        <dbReference type="ARBA" id="ARBA00022691"/>
    </source>
</evidence>
<name>A0AAF0TI93_SOLVR</name>
<dbReference type="InterPro" id="IPR029063">
    <property type="entry name" value="SAM-dependent_MTases_sf"/>
</dbReference>
<comment type="catalytic activity">
    <reaction evidence="8">
        <text>N-terminal L-seryl-L-prolyl-L-lysyl-[protein] + 3 S-adenosyl-L-methionine = N-terminal N,N,N-trimethyl-L-seryl-L-prolyl-L-lysyl-[protein] + 3 S-adenosyl-L-homocysteine + 3 H(+)</text>
        <dbReference type="Rhea" id="RHEA:54724"/>
        <dbReference type="Rhea" id="RHEA-COMP:13789"/>
        <dbReference type="Rhea" id="RHEA-COMP:13973"/>
        <dbReference type="ChEBI" id="CHEBI:15378"/>
        <dbReference type="ChEBI" id="CHEBI:57856"/>
        <dbReference type="ChEBI" id="CHEBI:59789"/>
        <dbReference type="ChEBI" id="CHEBI:138061"/>
        <dbReference type="ChEBI" id="CHEBI:138317"/>
        <dbReference type="EC" id="2.1.1.244"/>
    </reaction>
</comment>
<dbReference type="GO" id="GO:0071885">
    <property type="term" value="F:N-terminal protein N-methyltransferase activity"/>
    <property type="evidence" value="ECO:0007669"/>
    <property type="project" value="UniProtKB-EC"/>
</dbReference>
<comment type="similarity">
    <text evidence="1">Belongs to the methyltransferase superfamily. NTM1 family.</text>
</comment>
<dbReference type="GO" id="GO:0032259">
    <property type="term" value="P:methylation"/>
    <property type="evidence" value="ECO:0007669"/>
    <property type="project" value="UniProtKB-KW"/>
</dbReference>
<evidence type="ECO:0000256" key="8">
    <source>
        <dbReference type="ARBA" id="ARBA00047306"/>
    </source>
</evidence>
<evidence type="ECO:0000256" key="6">
    <source>
        <dbReference type="ARBA" id="ARBA00039449"/>
    </source>
</evidence>
<sequence length="161" mass="18583">MVTTHRQFWHDGWIDQGPLKGWDTSFRRMLSDWEVDRVVSLLGKLEGNNIATSDADKVLWKHNKDGNFSVSSAYKRGSLAEERETVDLLEPVSHFLESARVNLAPENLMVSELHKAANFYCVPLQEFTPDAERFDVIWVQWCIGHLADDDFIAFFKRAKVK</sequence>
<dbReference type="EC" id="2.1.1.244" evidence="5"/>
<keyword evidence="4" id="KW-0949">S-adenosyl-L-methionine</keyword>
<evidence type="ECO:0000256" key="9">
    <source>
        <dbReference type="ARBA" id="ARBA00047885"/>
    </source>
</evidence>
<comment type="catalytic activity">
    <reaction evidence="10">
        <text>N-terminal L-alanyl-L-prolyl-L-lysyl-[protein] + 3 S-adenosyl-L-methionine = N-terminal N,N,N-trimethyl-L-alanyl-L-prolyl-L-lysyl-[protein] + 3 S-adenosyl-L-homocysteine + 3 H(+)</text>
        <dbReference type="Rhea" id="RHEA:54712"/>
        <dbReference type="Rhea" id="RHEA-COMP:13785"/>
        <dbReference type="Rhea" id="RHEA-COMP:13971"/>
        <dbReference type="ChEBI" id="CHEBI:15378"/>
        <dbReference type="ChEBI" id="CHEBI:57856"/>
        <dbReference type="ChEBI" id="CHEBI:59789"/>
        <dbReference type="ChEBI" id="CHEBI:138057"/>
        <dbReference type="ChEBI" id="CHEBI:138315"/>
        <dbReference type="EC" id="2.1.1.244"/>
    </reaction>
</comment>
<evidence type="ECO:0000256" key="10">
    <source>
        <dbReference type="ARBA" id="ARBA00048167"/>
    </source>
</evidence>
<evidence type="ECO:0000256" key="5">
    <source>
        <dbReference type="ARBA" id="ARBA00039112"/>
    </source>
</evidence>
<evidence type="ECO:0000256" key="1">
    <source>
        <dbReference type="ARBA" id="ARBA00009059"/>
    </source>
</evidence>
<dbReference type="Pfam" id="PF05891">
    <property type="entry name" value="Methyltransf_PK"/>
    <property type="match status" value="1"/>
</dbReference>
<keyword evidence="3" id="KW-0808">Transferase</keyword>
<dbReference type="InterPro" id="IPR008576">
    <property type="entry name" value="MeTrfase_NTM1"/>
</dbReference>
<organism evidence="11 12">
    <name type="scientific">Solanum verrucosum</name>
    <dbReference type="NCBI Taxonomy" id="315347"/>
    <lineage>
        <taxon>Eukaryota</taxon>
        <taxon>Viridiplantae</taxon>
        <taxon>Streptophyta</taxon>
        <taxon>Embryophyta</taxon>
        <taxon>Tracheophyta</taxon>
        <taxon>Spermatophyta</taxon>
        <taxon>Magnoliopsida</taxon>
        <taxon>eudicotyledons</taxon>
        <taxon>Gunneridae</taxon>
        <taxon>Pentapetalae</taxon>
        <taxon>asterids</taxon>
        <taxon>lamiids</taxon>
        <taxon>Solanales</taxon>
        <taxon>Solanaceae</taxon>
        <taxon>Solanoideae</taxon>
        <taxon>Solaneae</taxon>
        <taxon>Solanum</taxon>
    </lineage>
</organism>
<dbReference type="PANTHER" id="PTHR12753">
    <property type="entry name" value="AD-003 - RELATED"/>
    <property type="match status" value="1"/>
</dbReference>
<keyword evidence="2" id="KW-0489">Methyltransferase</keyword>
<dbReference type="PANTHER" id="PTHR12753:SF0">
    <property type="entry name" value="ALPHA N-TERMINAL PROTEIN METHYLTRANSFERASE 1"/>
    <property type="match status" value="1"/>
</dbReference>
<protein>
    <recommendedName>
        <fullName evidence="6">Alpha N-terminal protein methyltransferase 1</fullName>
        <ecNumber evidence="5">2.1.1.244</ecNumber>
    </recommendedName>
    <alternativeName>
        <fullName evidence="7">X-Pro-Lys N-terminal protein methyltransferase 1</fullName>
    </alternativeName>
</protein>